<comment type="similarity">
    <text evidence="1 4">Belongs to the universal ribosomal protein uL16 family.</text>
</comment>
<dbReference type="PANTHER" id="PTHR12220">
    <property type="entry name" value="50S/60S RIBOSOMAL PROTEIN L16"/>
    <property type="match status" value="1"/>
</dbReference>
<comment type="caution">
    <text evidence="5">The sequence shown here is derived from an EMBL/GenBank/DDBJ whole genome shotgun (WGS) entry which is preliminary data.</text>
</comment>
<dbReference type="PANTHER" id="PTHR12220:SF13">
    <property type="entry name" value="LARGE RIBOSOMAL SUBUNIT PROTEIN UL16M"/>
    <property type="match status" value="1"/>
</dbReference>
<evidence type="ECO:0000256" key="3">
    <source>
        <dbReference type="ARBA" id="ARBA00023274"/>
    </source>
</evidence>
<dbReference type="Gene3D" id="3.90.1170.10">
    <property type="entry name" value="Ribosomal protein L10e/L16"/>
    <property type="match status" value="1"/>
</dbReference>
<dbReference type="SUPFAM" id="SSF54686">
    <property type="entry name" value="Ribosomal protein L16p/L10e"/>
    <property type="match status" value="1"/>
</dbReference>
<accession>A0ABQ5RX84</accession>
<reference evidence="5 6" key="1">
    <citation type="journal article" date="2023" name="IScience">
        <title>Expanded male sex-determining region conserved during the evolution of homothallism in the green alga Volvox.</title>
        <authorList>
            <person name="Yamamoto K."/>
            <person name="Matsuzaki R."/>
            <person name="Mahakham W."/>
            <person name="Heman W."/>
            <person name="Sekimoto H."/>
            <person name="Kawachi M."/>
            <person name="Minakuchi Y."/>
            <person name="Toyoda A."/>
            <person name="Nozaki H."/>
        </authorList>
    </citation>
    <scope>NUCLEOTIDE SEQUENCE [LARGE SCALE GENOMIC DNA]</scope>
    <source>
        <strain evidence="5 6">NIES-4468</strain>
    </source>
</reference>
<dbReference type="InterPro" id="IPR016180">
    <property type="entry name" value="Ribosomal_uL16_dom"/>
</dbReference>
<dbReference type="InterPro" id="IPR047873">
    <property type="entry name" value="Ribosomal_uL16"/>
</dbReference>
<dbReference type="NCBIfam" id="TIGR01164">
    <property type="entry name" value="rplP_bact"/>
    <property type="match status" value="1"/>
</dbReference>
<keyword evidence="3 4" id="KW-0687">Ribonucleoprotein</keyword>
<evidence type="ECO:0000256" key="4">
    <source>
        <dbReference type="RuleBase" id="RU004413"/>
    </source>
</evidence>
<organism evidence="5 6">
    <name type="scientific">Volvox africanus</name>
    <dbReference type="NCBI Taxonomy" id="51714"/>
    <lineage>
        <taxon>Eukaryota</taxon>
        <taxon>Viridiplantae</taxon>
        <taxon>Chlorophyta</taxon>
        <taxon>core chlorophytes</taxon>
        <taxon>Chlorophyceae</taxon>
        <taxon>CS clade</taxon>
        <taxon>Chlamydomonadales</taxon>
        <taxon>Volvocaceae</taxon>
        <taxon>Volvox</taxon>
    </lineage>
</organism>
<dbReference type="PRINTS" id="PR00060">
    <property type="entry name" value="RIBOSOMALL16"/>
</dbReference>
<dbReference type="Pfam" id="PF00252">
    <property type="entry name" value="Ribosomal_L16"/>
    <property type="match status" value="1"/>
</dbReference>
<dbReference type="CDD" id="cd01433">
    <property type="entry name" value="Ribosomal_L16_L10e"/>
    <property type="match status" value="1"/>
</dbReference>
<protein>
    <recommendedName>
        <fullName evidence="7">Ribosomal protein L10e/L16 domain-containing protein</fullName>
    </recommendedName>
</protein>
<dbReference type="InterPro" id="IPR000114">
    <property type="entry name" value="Ribosomal_uL16_bact-type"/>
</dbReference>
<evidence type="ECO:0000256" key="1">
    <source>
        <dbReference type="ARBA" id="ARBA00008931"/>
    </source>
</evidence>
<name>A0ABQ5RX84_9CHLO</name>
<evidence type="ECO:0008006" key="7">
    <source>
        <dbReference type="Google" id="ProtNLM"/>
    </source>
</evidence>
<keyword evidence="2 4" id="KW-0689">Ribosomal protein</keyword>
<dbReference type="InterPro" id="IPR036920">
    <property type="entry name" value="Ribosomal_uL16_sf"/>
</dbReference>
<dbReference type="EMBL" id="BSDZ01000011">
    <property type="protein sequence ID" value="GLI61789.1"/>
    <property type="molecule type" value="Genomic_DNA"/>
</dbReference>
<keyword evidence="6" id="KW-1185">Reference proteome</keyword>
<dbReference type="Proteomes" id="UP001165090">
    <property type="component" value="Unassembled WGS sequence"/>
</dbReference>
<sequence length="246" mass="27299">MKSFFGLFRATTGYLPLARSLSHARSFRSEAVKTRWSSITASLGSLTSTSGRDDCSRALGTASQHFALLGYALRTERTWGTLRAETTSLVRGPMMVSGNVWGSLVGPVRWCQKGQLSRQRVPKGAAINDNIMPNTTQLSYGLYGIRALSGKRVAANTLEAVRRTLRRKLKKTARLWVRVEATVPVTRKPLNIRMGKGKGAIDFYATAVRPGQIIYEMDRVPRTVALQAMQAAQYKFPVRLGFVEWS</sequence>
<evidence type="ECO:0000313" key="6">
    <source>
        <dbReference type="Proteomes" id="UP001165090"/>
    </source>
</evidence>
<evidence type="ECO:0000256" key="2">
    <source>
        <dbReference type="ARBA" id="ARBA00022980"/>
    </source>
</evidence>
<gene>
    <name evidence="5" type="ORF">VaNZ11_004289</name>
</gene>
<evidence type="ECO:0000313" key="5">
    <source>
        <dbReference type="EMBL" id="GLI61789.1"/>
    </source>
</evidence>
<proteinExistence type="inferred from homology"/>